<dbReference type="InterPro" id="IPR010982">
    <property type="entry name" value="Lambda_DNA-bd_dom_sf"/>
</dbReference>
<dbReference type="RefSeq" id="WP_173160892.1">
    <property type="nucleotide sequence ID" value="NZ_KJ410765.1"/>
</dbReference>
<dbReference type="AlphaFoldDB" id="A0A0F7G1V3"/>
<dbReference type="EMBL" id="KJ410765">
    <property type="protein sequence ID" value="AKG47420.1"/>
    <property type="molecule type" value="Genomic_DNA"/>
</dbReference>
<dbReference type="InterPro" id="IPR004155">
    <property type="entry name" value="PBS_lyase_HEAT"/>
</dbReference>
<dbReference type="SMART" id="SM00567">
    <property type="entry name" value="EZ_HEAT"/>
    <property type="match status" value="1"/>
</dbReference>
<keyword evidence="1" id="KW-0614">Plasmid</keyword>
<geneLocation type="plasmid" evidence="1">
    <name>p2MP</name>
</geneLocation>
<dbReference type="Gene3D" id="1.10.260.40">
    <property type="entry name" value="lambda repressor-like DNA-binding domains"/>
    <property type="match status" value="1"/>
</dbReference>
<name>A0A0F7G1V3_9MICC</name>
<evidence type="ECO:0000313" key="1">
    <source>
        <dbReference type="EMBL" id="AKG47420.1"/>
    </source>
</evidence>
<reference evidence="1" key="1">
    <citation type="journal article" date="2011" name="Biologija">
        <title>Analysis of phthalate degradation operon from Arthrobacter sp. 68b.</title>
        <authorList>
            <person name="Stanislauskiene R."/>
            <person name="Rudenkov M."/>
            <person name="Karvelis L."/>
            <person name="Gasparaviciute R."/>
            <person name="Meskiene R."/>
            <person name="Casaite V."/>
            <person name="Meskys R."/>
        </authorList>
    </citation>
    <scope>NUCLEOTIDE SEQUENCE</scope>
    <source>
        <strain evidence="1">68b</strain>
        <plasmid evidence="1">p2MP</plasmid>
    </source>
</reference>
<accession>A0A0F7G1V3</accession>
<dbReference type="GO" id="GO:0003677">
    <property type="term" value="F:DNA binding"/>
    <property type="evidence" value="ECO:0007669"/>
    <property type="project" value="InterPro"/>
</dbReference>
<reference evidence="1" key="2">
    <citation type="submission" date="2014-02" db="EMBL/GenBank/DDBJ databases">
        <title>Plasmid-mediated 2-methylpyridine and pyridine degradation in Arthrobacter sp. 68b.</title>
        <authorList>
            <person name="Stanislauskiene R."/>
            <person name="Rutkiene R."/>
            <person name="Gasparaviciute R."/>
            <person name="Meskiene R."/>
            <person name="Bachamatova I."/>
            <person name="Marcinkeviciene L."/>
            <person name="Meskys R."/>
        </authorList>
    </citation>
    <scope>NUCLEOTIDE SEQUENCE</scope>
    <source>
        <strain evidence="1">68b</strain>
        <plasmid evidence="1">p2MP</plasmid>
    </source>
</reference>
<protein>
    <submittedName>
        <fullName evidence="1">Uncharacterized protein</fullName>
    </submittedName>
</protein>
<sequence>MIGKDRAAKRREELSRRLEILLDVVVAEGGEPYKFSEIQTALANKGVSLSRARWFYMKEGTGANVTDRNLLTALAEFFGVPPAYLLDSDPELPARVEAQLQLLKAMRIAEVKSFAARALGDLSPEATEAIAKILEDEMKSTDP</sequence>
<organism evidence="1">
    <name type="scientific">Arthrobacter sp. 68b</name>
    <dbReference type="NCBI Taxonomy" id="311808"/>
    <lineage>
        <taxon>Bacteria</taxon>
        <taxon>Bacillati</taxon>
        <taxon>Actinomycetota</taxon>
        <taxon>Actinomycetes</taxon>
        <taxon>Micrococcales</taxon>
        <taxon>Micrococcaceae</taxon>
        <taxon>Arthrobacter</taxon>
    </lineage>
</organism>
<proteinExistence type="predicted"/>